<feature type="transmembrane region" description="Helical" evidence="7">
    <location>
        <begin position="405"/>
        <end position="432"/>
    </location>
</feature>
<dbReference type="EMBL" id="JALJOT010000004">
    <property type="protein sequence ID" value="KAK9916159.1"/>
    <property type="molecule type" value="Genomic_DNA"/>
</dbReference>
<protein>
    <recommendedName>
        <fullName evidence="7">Solute carrier family 40 member</fullName>
    </recommendedName>
</protein>
<evidence type="ECO:0000256" key="7">
    <source>
        <dbReference type="RuleBase" id="RU365065"/>
    </source>
</evidence>
<sequence>MIVEIVAPDEKLIDLQKGPVCTAVRIRRNGRHLLCCASAAVASSKPSHPEALELVYKLYTINCLVERSWRFGLPLVLAGINGGFQTVAVVGFFSPLAVMALGPWCGQLLDLTPRRTALRFIAVVQFAAIVTAGLLMVYVLHLGPSLNLQRSSCFPVLLCCTMVERLSAFASDIAIERDWITQLSGKTNPEALSSSNAILRRMDMLSEMVGTLCFGWCFTQLGAAKALIALTAFAAVGLPLELWLLEKVAEATPRVMVRVRSLARERAANPPVPSLYSDRHILRGILYQLGLQMQQTLWGWKLYLKQPILPASIAYIMLYFNAVLGPGGLMTAFLASRGLSGTAAALFRGGCAAMGFVGTWAGRLCISRLGLLRAGVAAITFQAVLLAGAAVLYKRVLHMPLEVLASGAAGLLGGTVMGIPVAVAVFSALIMLSRIGMWSFDMVDSQLFQMAVQPKEAASVSSAEVALCSGSELVMLGIAAAFSDPASFSLLVNLSAAAVLGAACLFSAWVFCCDGQQTLQGALGTA</sequence>
<evidence type="ECO:0000313" key="8">
    <source>
        <dbReference type="EMBL" id="KAK9916159.1"/>
    </source>
</evidence>
<evidence type="ECO:0000256" key="5">
    <source>
        <dbReference type="ARBA" id="ARBA00022989"/>
    </source>
</evidence>
<keyword evidence="3 7" id="KW-0813">Transport</keyword>
<keyword evidence="7" id="KW-0406">Ion transport</keyword>
<evidence type="ECO:0000256" key="1">
    <source>
        <dbReference type="ARBA" id="ARBA00004141"/>
    </source>
</evidence>
<dbReference type="InterPro" id="IPR036259">
    <property type="entry name" value="MFS_trans_sf"/>
</dbReference>
<comment type="caution">
    <text evidence="7">Lacks conserved residue(s) required for the propagation of feature annotation.</text>
</comment>
<keyword evidence="4 7" id="KW-0812">Transmembrane</keyword>
<organism evidence="8 9">
    <name type="scientific">Coccomyxa subellipsoidea</name>
    <dbReference type="NCBI Taxonomy" id="248742"/>
    <lineage>
        <taxon>Eukaryota</taxon>
        <taxon>Viridiplantae</taxon>
        <taxon>Chlorophyta</taxon>
        <taxon>core chlorophytes</taxon>
        <taxon>Trebouxiophyceae</taxon>
        <taxon>Trebouxiophyceae incertae sedis</taxon>
        <taxon>Coccomyxaceae</taxon>
        <taxon>Coccomyxa</taxon>
    </lineage>
</organism>
<accession>A0ABR2YXV7</accession>
<feature type="transmembrane region" description="Helical" evidence="7">
    <location>
        <begin position="227"/>
        <end position="245"/>
    </location>
</feature>
<dbReference type="Pfam" id="PF06963">
    <property type="entry name" value="FPN1"/>
    <property type="match status" value="1"/>
</dbReference>
<evidence type="ECO:0000256" key="6">
    <source>
        <dbReference type="ARBA" id="ARBA00023136"/>
    </source>
</evidence>
<dbReference type="InterPro" id="IPR009716">
    <property type="entry name" value="Ferroportin-1"/>
</dbReference>
<evidence type="ECO:0000256" key="4">
    <source>
        <dbReference type="ARBA" id="ARBA00022692"/>
    </source>
</evidence>
<keyword evidence="5 7" id="KW-1133">Transmembrane helix</keyword>
<gene>
    <name evidence="8" type="ORF">WJX75_009550</name>
</gene>
<feature type="transmembrane region" description="Helical" evidence="7">
    <location>
        <begin position="490"/>
        <end position="511"/>
    </location>
</feature>
<dbReference type="PANTHER" id="PTHR11660">
    <property type="entry name" value="SOLUTE CARRIER FAMILY 40 MEMBER"/>
    <property type="match status" value="1"/>
</dbReference>
<comment type="caution">
    <text evidence="8">The sequence shown here is derived from an EMBL/GenBank/DDBJ whole genome shotgun (WGS) entry which is preliminary data.</text>
</comment>
<dbReference type="SUPFAM" id="SSF103473">
    <property type="entry name" value="MFS general substrate transporter"/>
    <property type="match status" value="1"/>
</dbReference>
<feature type="transmembrane region" description="Helical" evidence="7">
    <location>
        <begin position="374"/>
        <end position="393"/>
    </location>
</feature>
<name>A0ABR2YXV7_9CHLO</name>
<feature type="transmembrane region" description="Helical" evidence="7">
    <location>
        <begin position="341"/>
        <end position="362"/>
    </location>
</feature>
<dbReference type="Proteomes" id="UP001491310">
    <property type="component" value="Unassembled WGS sequence"/>
</dbReference>
<comment type="similarity">
    <text evidence="2 7">Belongs to the ferroportin (FP) (TC 2.A.100) family. SLC40A subfamily.</text>
</comment>
<reference evidence="8 9" key="1">
    <citation type="journal article" date="2024" name="Nat. Commun.">
        <title>Phylogenomics reveals the evolutionary origins of lichenization in chlorophyte algae.</title>
        <authorList>
            <person name="Puginier C."/>
            <person name="Libourel C."/>
            <person name="Otte J."/>
            <person name="Skaloud P."/>
            <person name="Haon M."/>
            <person name="Grisel S."/>
            <person name="Petersen M."/>
            <person name="Berrin J.G."/>
            <person name="Delaux P.M."/>
            <person name="Dal Grande F."/>
            <person name="Keller J."/>
        </authorList>
    </citation>
    <scope>NUCLEOTIDE SEQUENCE [LARGE SCALE GENOMIC DNA]</scope>
    <source>
        <strain evidence="8 9">SAG 216-7</strain>
    </source>
</reference>
<keyword evidence="6 7" id="KW-0472">Membrane</keyword>
<evidence type="ECO:0000256" key="3">
    <source>
        <dbReference type="ARBA" id="ARBA00022448"/>
    </source>
</evidence>
<comment type="subcellular location">
    <subcellularLocation>
        <location evidence="1 7">Membrane</location>
        <topology evidence="1 7">Multi-pass membrane protein</topology>
    </subcellularLocation>
</comment>
<evidence type="ECO:0000256" key="2">
    <source>
        <dbReference type="ARBA" id="ARBA00006279"/>
    </source>
</evidence>
<evidence type="ECO:0000313" key="9">
    <source>
        <dbReference type="Proteomes" id="UP001491310"/>
    </source>
</evidence>
<feature type="transmembrane region" description="Helical" evidence="7">
    <location>
        <begin position="313"/>
        <end position="335"/>
    </location>
</feature>
<proteinExistence type="inferred from homology"/>
<feature type="transmembrane region" description="Helical" evidence="7">
    <location>
        <begin position="75"/>
        <end position="97"/>
    </location>
</feature>
<feature type="transmembrane region" description="Helical" evidence="7">
    <location>
        <begin position="117"/>
        <end position="140"/>
    </location>
</feature>
<comment type="function">
    <text evidence="7">May be involved in iron transport and iron homeostasis.</text>
</comment>
<dbReference type="PANTHER" id="PTHR11660:SF53">
    <property type="entry name" value="SOLUTE CARRIER FAMILY 40 MEMBER 3, CHLOROPLASTIC"/>
    <property type="match status" value="1"/>
</dbReference>
<keyword evidence="9" id="KW-1185">Reference proteome</keyword>